<feature type="region of interest" description="Disordered" evidence="8">
    <location>
        <begin position="87"/>
        <end position="129"/>
    </location>
</feature>
<keyword evidence="11" id="KW-1185">Reference proteome</keyword>
<keyword evidence="7" id="KW-0411">Iron-sulfur</keyword>
<keyword evidence="6" id="KW-0408">Iron</keyword>
<dbReference type="PANTHER" id="PTHR10537">
    <property type="entry name" value="DNA PRIMASE LARGE SUBUNIT"/>
    <property type="match status" value="1"/>
</dbReference>
<gene>
    <name evidence="10" type="ORF">M407DRAFT_171522</name>
</gene>
<dbReference type="GO" id="GO:0006269">
    <property type="term" value="P:DNA replication, synthesis of primer"/>
    <property type="evidence" value="ECO:0007669"/>
    <property type="project" value="UniProtKB-KW"/>
</dbReference>
<dbReference type="GO" id="GO:0006270">
    <property type="term" value="P:DNA replication initiation"/>
    <property type="evidence" value="ECO:0007669"/>
    <property type="project" value="TreeGrafter"/>
</dbReference>
<dbReference type="Pfam" id="PF04104">
    <property type="entry name" value="DNA_primase_lrg"/>
    <property type="match status" value="1"/>
</dbReference>
<evidence type="ECO:0000259" key="9">
    <source>
        <dbReference type="Pfam" id="PF04104"/>
    </source>
</evidence>
<keyword evidence="5" id="KW-0479">Metal-binding</keyword>
<dbReference type="PANTHER" id="PTHR10537:SF3">
    <property type="entry name" value="DNA PRIMASE LARGE SUBUNIT"/>
    <property type="match status" value="1"/>
</dbReference>
<keyword evidence="2" id="KW-0004">4Fe-4S</keyword>
<evidence type="ECO:0000256" key="5">
    <source>
        <dbReference type="ARBA" id="ARBA00022723"/>
    </source>
</evidence>
<dbReference type="GO" id="GO:0051539">
    <property type="term" value="F:4 iron, 4 sulfur cluster binding"/>
    <property type="evidence" value="ECO:0007669"/>
    <property type="project" value="UniProtKB-KW"/>
</dbReference>
<comment type="cofactor">
    <cofactor evidence="1">
        <name>[4Fe-4S] cluster</name>
        <dbReference type="ChEBI" id="CHEBI:49883"/>
    </cofactor>
</comment>
<evidence type="ECO:0000256" key="4">
    <source>
        <dbReference type="ARBA" id="ARBA00022705"/>
    </source>
</evidence>
<dbReference type="OrthoDB" id="421393at2759"/>
<accession>A0A0C3QMR6</accession>
<organism evidence="10 11">
    <name type="scientific">Tulasnella calospora MUT 4182</name>
    <dbReference type="NCBI Taxonomy" id="1051891"/>
    <lineage>
        <taxon>Eukaryota</taxon>
        <taxon>Fungi</taxon>
        <taxon>Dikarya</taxon>
        <taxon>Basidiomycota</taxon>
        <taxon>Agaricomycotina</taxon>
        <taxon>Agaricomycetes</taxon>
        <taxon>Cantharellales</taxon>
        <taxon>Tulasnellaceae</taxon>
        <taxon>Tulasnella</taxon>
    </lineage>
</organism>
<keyword evidence="3" id="KW-0639">Primosome</keyword>
<dbReference type="GO" id="GO:0005658">
    <property type="term" value="C:alpha DNA polymerase:primase complex"/>
    <property type="evidence" value="ECO:0007669"/>
    <property type="project" value="TreeGrafter"/>
</dbReference>
<evidence type="ECO:0000313" key="10">
    <source>
        <dbReference type="EMBL" id="KIO29216.1"/>
    </source>
</evidence>
<reference evidence="11" key="2">
    <citation type="submission" date="2015-01" db="EMBL/GenBank/DDBJ databases">
        <title>Evolutionary Origins and Diversification of the Mycorrhizal Mutualists.</title>
        <authorList>
            <consortium name="DOE Joint Genome Institute"/>
            <consortium name="Mycorrhizal Genomics Consortium"/>
            <person name="Kohler A."/>
            <person name="Kuo A."/>
            <person name="Nagy L.G."/>
            <person name="Floudas D."/>
            <person name="Copeland A."/>
            <person name="Barry K.W."/>
            <person name="Cichocki N."/>
            <person name="Veneault-Fourrey C."/>
            <person name="LaButti K."/>
            <person name="Lindquist E.A."/>
            <person name="Lipzen A."/>
            <person name="Lundell T."/>
            <person name="Morin E."/>
            <person name="Murat C."/>
            <person name="Riley R."/>
            <person name="Ohm R."/>
            <person name="Sun H."/>
            <person name="Tunlid A."/>
            <person name="Henrissat B."/>
            <person name="Grigoriev I.V."/>
            <person name="Hibbett D.S."/>
            <person name="Martin F."/>
        </authorList>
    </citation>
    <scope>NUCLEOTIDE SEQUENCE [LARGE SCALE GENOMIC DNA]</scope>
    <source>
        <strain evidence="11">MUT 4182</strain>
    </source>
</reference>
<dbReference type="InterPro" id="IPR007238">
    <property type="entry name" value="DNA_primase_lsu_euk/arc"/>
</dbReference>
<feature type="domain" description="DNA primase large subunit C-terminal" evidence="9">
    <location>
        <begin position="15"/>
        <end position="106"/>
    </location>
</feature>
<evidence type="ECO:0000256" key="8">
    <source>
        <dbReference type="SAM" id="MobiDB-lite"/>
    </source>
</evidence>
<protein>
    <recommendedName>
        <fullName evidence="9">DNA primase large subunit C-terminal domain-containing protein</fullName>
    </recommendedName>
</protein>
<dbReference type="Proteomes" id="UP000054248">
    <property type="component" value="Unassembled WGS sequence"/>
</dbReference>
<sequence>MVKSEVGSITLQRDACVAIITGDNPGTGQNHGCPFKHFSPENLTLALSTHYDINNRADVLEILNAMKQDKYHVACTRVYEITHAAQGVKRGDGVGEGESVTHPNSYAMRSRELAKKGGVKKEEEMEVDP</sequence>
<name>A0A0C3QMR6_9AGAM</name>
<dbReference type="EMBL" id="KN822985">
    <property type="protein sequence ID" value="KIO29216.1"/>
    <property type="molecule type" value="Genomic_DNA"/>
</dbReference>
<dbReference type="AlphaFoldDB" id="A0A0C3QMR6"/>
<dbReference type="InterPro" id="IPR058560">
    <property type="entry name" value="DNA_primase_C"/>
</dbReference>
<evidence type="ECO:0000256" key="3">
    <source>
        <dbReference type="ARBA" id="ARBA00022515"/>
    </source>
</evidence>
<evidence type="ECO:0000256" key="2">
    <source>
        <dbReference type="ARBA" id="ARBA00022485"/>
    </source>
</evidence>
<evidence type="ECO:0000256" key="6">
    <source>
        <dbReference type="ARBA" id="ARBA00023004"/>
    </source>
</evidence>
<reference evidence="10 11" key="1">
    <citation type="submission" date="2014-04" db="EMBL/GenBank/DDBJ databases">
        <authorList>
            <consortium name="DOE Joint Genome Institute"/>
            <person name="Kuo A."/>
            <person name="Girlanda M."/>
            <person name="Perotto S."/>
            <person name="Kohler A."/>
            <person name="Nagy L.G."/>
            <person name="Floudas D."/>
            <person name="Copeland A."/>
            <person name="Barry K.W."/>
            <person name="Cichocki N."/>
            <person name="Veneault-Fourrey C."/>
            <person name="LaButti K."/>
            <person name="Lindquist E.A."/>
            <person name="Lipzen A."/>
            <person name="Lundell T."/>
            <person name="Morin E."/>
            <person name="Murat C."/>
            <person name="Sun H."/>
            <person name="Tunlid A."/>
            <person name="Henrissat B."/>
            <person name="Grigoriev I.V."/>
            <person name="Hibbett D.S."/>
            <person name="Martin F."/>
            <person name="Nordberg H.P."/>
            <person name="Cantor M.N."/>
            <person name="Hua S.X."/>
        </authorList>
    </citation>
    <scope>NUCLEOTIDE SEQUENCE [LARGE SCALE GENOMIC DNA]</scope>
    <source>
        <strain evidence="10 11">MUT 4182</strain>
    </source>
</reference>
<dbReference type="STRING" id="1051891.A0A0C3QMR6"/>
<evidence type="ECO:0000313" key="11">
    <source>
        <dbReference type="Proteomes" id="UP000054248"/>
    </source>
</evidence>
<keyword evidence="4" id="KW-0235">DNA replication</keyword>
<dbReference type="GO" id="GO:0046872">
    <property type="term" value="F:metal ion binding"/>
    <property type="evidence" value="ECO:0007669"/>
    <property type="project" value="UniProtKB-KW"/>
</dbReference>
<dbReference type="HOGENOM" id="CLU_1950400_0_0_1"/>
<evidence type="ECO:0000256" key="1">
    <source>
        <dbReference type="ARBA" id="ARBA00001966"/>
    </source>
</evidence>
<feature type="compositionally biased region" description="Basic and acidic residues" evidence="8">
    <location>
        <begin position="109"/>
        <end position="123"/>
    </location>
</feature>
<proteinExistence type="predicted"/>
<evidence type="ECO:0000256" key="7">
    <source>
        <dbReference type="ARBA" id="ARBA00023014"/>
    </source>
</evidence>